<gene>
    <name evidence="1" type="ORF">BTW07_02195</name>
</gene>
<name>A0A1Q8SWF1_9GAMM</name>
<comment type="caution">
    <text evidence="1">The sequence shown here is derived from an EMBL/GenBank/DDBJ whole genome shotgun (WGS) entry which is preliminary data.</text>
</comment>
<proteinExistence type="predicted"/>
<accession>A0A1Q8SWF1</accession>
<dbReference type="RefSeq" id="WP_075568522.1">
    <property type="nucleotide sequence ID" value="NZ_MSDO01000002.1"/>
</dbReference>
<dbReference type="Proteomes" id="UP000186878">
    <property type="component" value="Unassembled WGS sequence"/>
</dbReference>
<sequence length="68" mass="7581">MHHRLDCPRCGSQQATSSNSELAWDEVCCAACGEFLETRQSLEERNAPLLIETCLKSQALARDMGLRV</sequence>
<keyword evidence="2" id="KW-1185">Reference proteome</keyword>
<dbReference type="STRING" id="404433.BTW07_02195"/>
<evidence type="ECO:0000313" key="1">
    <source>
        <dbReference type="EMBL" id="OLO05778.1"/>
    </source>
</evidence>
<organism evidence="1 2">
    <name type="scientific">Salinicola socius</name>
    <dbReference type="NCBI Taxonomy" id="404433"/>
    <lineage>
        <taxon>Bacteria</taxon>
        <taxon>Pseudomonadati</taxon>
        <taxon>Pseudomonadota</taxon>
        <taxon>Gammaproteobacteria</taxon>
        <taxon>Oceanospirillales</taxon>
        <taxon>Halomonadaceae</taxon>
        <taxon>Salinicola</taxon>
    </lineage>
</organism>
<dbReference type="OrthoDB" id="6183802at2"/>
<dbReference type="EMBL" id="MSDO01000002">
    <property type="protein sequence ID" value="OLO05778.1"/>
    <property type="molecule type" value="Genomic_DNA"/>
</dbReference>
<reference evidence="1 2" key="1">
    <citation type="submission" date="2016-12" db="EMBL/GenBank/DDBJ databases">
        <title>Draft genome sequences of strains Salinicola socius SMB35, Salinicola sp. MH3R3-1 and Chromohalobacter sp. SMB17 from the Verkhnekamsk potash mining region of Russia.</title>
        <authorList>
            <person name="Mavrodi D.V."/>
            <person name="Olsson B.E."/>
            <person name="Korsakova E.S."/>
            <person name="Pyankova A."/>
            <person name="Mavrodi O.V."/>
            <person name="Plotnikova E.G."/>
        </authorList>
    </citation>
    <scope>NUCLEOTIDE SEQUENCE [LARGE SCALE GENOMIC DNA]</scope>
    <source>
        <strain evidence="1 2">SMB35</strain>
    </source>
</reference>
<protein>
    <submittedName>
        <fullName evidence="1">Uncharacterized protein</fullName>
    </submittedName>
</protein>
<evidence type="ECO:0000313" key="2">
    <source>
        <dbReference type="Proteomes" id="UP000186878"/>
    </source>
</evidence>
<dbReference type="AlphaFoldDB" id="A0A1Q8SWF1"/>